<feature type="transmembrane region" description="Helical" evidence="5">
    <location>
        <begin position="77"/>
        <end position="99"/>
    </location>
</feature>
<dbReference type="GO" id="GO:0016020">
    <property type="term" value="C:membrane"/>
    <property type="evidence" value="ECO:0007669"/>
    <property type="project" value="UniProtKB-SubCell"/>
</dbReference>
<keyword evidence="4 5" id="KW-0472">Membrane</keyword>
<dbReference type="AlphaFoldDB" id="A0A9P4NSU3"/>
<dbReference type="PANTHER" id="PTHR16201">
    <property type="entry name" value="SEVEN TRANSMEMBRANE PROTEIN 1-RELATED"/>
    <property type="match status" value="1"/>
</dbReference>
<feature type="transmembrane region" description="Helical" evidence="5">
    <location>
        <begin position="141"/>
        <end position="162"/>
    </location>
</feature>
<dbReference type="OrthoDB" id="407617at2759"/>
<comment type="subcellular location">
    <subcellularLocation>
        <location evidence="1">Membrane</location>
        <topology evidence="1">Multi-pass membrane protein</topology>
    </subcellularLocation>
</comment>
<evidence type="ECO:0000313" key="6">
    <source>
        <dbReference type="EMBL" id="KAF2431529.1"/>
    </source>
</evidence>
<keyword evidence="7" id="KW-1185">Reference proteome</keyword>
<name>A0A9P4NSU3_9PEZI</name>
<accession>A0A9P4NSU3</accession>
<feature type="transmembrane region" description="Helical" evidence="5">
    <location>
        <begin position="20"/>
        <end position="38"/>
    </location>
</feature>
<evidence type="ECO:0000256" key="4">
    <source>
        <dbReference type="ARBA" id="ARBA00023136"/>
    </source>
</evidence>
<evidence type="ECO:0000256" key="1">
    <source>
        <dbReference type="ARBA" id="ARBA00004141"/>
    </source>
</evidence>
<dbReference type="Gene3D" id="1.20.1280.290">
    <property type="match status" value="1"/>
</dbReference>
<dbReference type="EMBL" id="MU007031">
    <property type="protein sequence ID" value="KAF2431529.1"/>
    <property type="molecule type" value="Genomic_DNA"/>
</dbReference>
<organism evidence="6 7">
    <name type="scientific">Tothia fuscella</name>
    <dbReference type="NCBI Taxonomy" id="1048955"/>
    <lineage>
        <taxon>Eukaryota</taxon>
        <taxon>Fungi</taxon>
        <taxon>Dikarya</taxon>
        <taxon>Ascomycota</taxon>
        <taxon>Pezizomycotina</taxon>
        <taxon>Dothideomycetes</taxon>
        <taxon>Pleosporomycetidae</taxon>
        <taxon>Venturiales</taxon>
        <taxon>Cylindrosympodiaceae</taxon>
        <taxon>Tothia</taxon>
    </lineage>
</organism>
<keyword evidence="2 5" id="KW-0812">Transmembrane</keyword>
<gene>
    <name evidence="6" type="ORF">EJ08DRAFT_586995</name>
</gene>
<feature type="transmembrane region" description="Helical" evidence="5">
    <location>
        <begin position="168"/>
        <end position="193"/>
    </location>
</feature>
<dbReference type="InterPro" id="IPR006603">
    <property type="entry name" value="PQ-loop_rpt"/>
</dbReference>
<evidence type="ECO:0000256" key="5">
    <source>
        <dbReference type="SAM" id="Phobius"/>
    </source>
</evidence>
<dbReference type="Pfam" id="PF04193">
    <property type="entry name" value="PQ-loop"/>
    <property type="match status" value="1"/>
</dbReference>
<reference evidence="6" key="1">
    <citation type="journal article" date="2020" name="Stud. Mycol.">
        <title>101 Dothideomycetes genomes: a test case for predicting lifestyles and emergence of pathogens.</title>
        <authorList>
            <person name="Haridas S."/>
            <person name="Albert R."/>
            <person name="Binder M."/>
            <person name="Bloem J."/>
            <person name="Labutti K."/>
            <person name="Salamov A."/>
            <person name="Andreopoulos B."/>
            <person name="Baker S."/>
            <person name="Barry K."/>
            <person name="Bills G."/>
            <person name="Bluhm B."/>
            <person name="Cannon C."/>
            <person name="Castanera R."/>
            <person name="Culley D."/>
            <person name="Daum C."/>
            <person name="Ezra D."/>
            <person name="Gonzalez J."/>
            <person name="Henrissat B."/>
            <person name="Kuo A."/>
            <person name="Liang C."/>
            <person name="Lipzen A."/>
            <person name="Lutzoni F."/>
            <person name="Magnuson J."/>
            <person name="Mondo S."/>
            <person name="Nolan M."/>
            <person name="Ohm R."/>
            <person name="Pangilinan J."/>
            <person name="Park H.-J."/>
            <person name="Ramirez L."/>
            <person name="Alfaro M."/>
            <person name="Sun H."/>
            <person name="Tritt A."/>
            <person name="Yoshinaga Y."/>
            <person name="Zwiers L.-H."/>
            <person name="Turgeon B."/>
            <person name="Goodwin S."/>
            <person name="Spatafora J."/>
            <person name="Crous P."/>
            <person name="Grigoriev I."/>
        </authorList>
    </citation>
    <scope>NUCLEOTIDE SEQUENCE</scope>
    <source>
        <strain evidence="6">CBS 130266</strain>
    </source>
</reference>
<sequence>MWARIWKNYRRKSTEGVPGLMLFLWAVCMVPFGAYAIIQNFTVAIQVQPQLFCCLCLICWGQTLYYHNKYKPWQAAIVSIAVAASFAGLEIVFVLTLQVPYSRGLIWPVILLGVTAAFLLAVGLIFPYIEMWKHDGRVVGLSFRFLAIDFAGAFFSLMALAAQNSFDVLGGISYLSVLILEVGIVSCQLFWLWRTREARRAAKECGKDYDEYVNSTEA</sequence>
<protein>
    <recommendedName>
        <fullName evidence="8">PQ loop repeat protein</fullName>
    </recommendedName>
</protein>
<evidence type="ECO:0000256" key="2">
    <source>
        <dbReference type="ARBA" id="ARBA00022692"/>
    </source>
</evidence>
<proteinExistence type="predicted"/>
<dbReference type="InterPro" id="IPR051415">
    <property type="entry name" value="LAAT-1"/>
</dbReference>
<keyword evidence="3 5" id="KW-1133">Transmembrane helix</keyword>
<dbReference type="SMART" id="SM00679">
    <property type="entry name" value="CTNS"/>
    <property type="match status" value="2"/>
</dbReference>
<dbReference type="PANTHER" id="PTHR16201:SF37">
    <property type="entry name" value="PQ-LOOP REPEAT-CONTAINING PROTEIN"/>
    <property type="match status" value="1"/>
</dbReference>
<feature type="non-terminal residue" evidence="6">
    <location>
        <position position="218"/>
    </location>
</feature>
<feature type="transmembrane region" description="Helical" evidence="5">
    <location>
        <begin position="105"/>
        <end position="129"/>
    </location>
</feature>
<dbReference type="Proteomes" id="UP000800235">
    <property type="component" value="Unassembled WGS sequence"/>
</dbReference>
<comment type="caution">
    <text evidence="6">The sequence shown here is derived from an EMBL/GenBank/DDBJ whole genome shotgun (WGS) entry which is preliminary data.</text>
</comment>
<feature type="transmembrane region" description="Helical" evidence="5">
    <location>
        <begin position="44"/>
        <end position="65"/>
    </location>
</feature>
<evidence type="ECO:0000256" key="3">
    <source>
        <dbReference type="ARBA" id="ARBA00022989"/>
    </source>
</evidence>
<evidence type="ECO:0008006" key="8">
    <source>
        <dbReference type="Google" id="ProtNLM"/>
    </source>
</evidence>
<evidence type="ECO:0000313" key="7">
    <source>
        <dbReference type="Proteomes" id="UP000800235"/>
    </source>
</evidence>